<keyword evidence="3" id="KW-1185">Reference proteome</keyword>
<accession>A0AAD7ERS3</accession>
<proteinExistence type="predicted"/>
<gene>
    <name evidence="2" type="ORF">DFH08DRAFT_865937</name>
</gene>
<dbReference type="EMBL" id="JARIHO010000017">
    <property type="protein sequence ID" value="KAJ7348417.1"/>
    <property type="molecule type" value="Genomic_DNA"/>
</dbReference>
<evidence type="ECO:0000256" key="1">
    <source>
        <dbReference type="SAM" id="MobiDB-lite"/>
    </source>
</evidence>
<sequence>MFAIARPLDAQFRAFPCRLVIPVPDTAATATLIMESKSNPRVAAARKFLLFPVSEGPGGIPEHYGMTRLSSYLCFFQLGPRFLTLLAVPAARLHKLIHDRCLVCLIFILHPPILTIIRDSSSLVLPPGFTAAVTEVSTPHGTRFLASTRWHYFPPHRAYRPRSPVSAARQLTLDVTCISASQLSSTDAHQRNGEYVCGEIAALLRFFDVDQVMAHFDPGRRNGEQNGKMWGRRRSVLNNN</sequence>
<dbReference type="Proteomes" id="UP001218218">
    <property type="component" value="Unassembled WGS sequence"/>
</dbReference>
<evidence type="ECO:0000313" key="2">
    <source>
        <dbReference type="EMBL" id="KAJ7348417.1"/>
    </source>
</evidence>
<organism evidence="2 3">
    <name type="scientific">Mycena albidolilacea</name>
    <dbReference type="NCBI Taxonomy" id="1033008"/>
    <lineage>
        <taxon>Eukaryota</taxon>
        <taxon>Fungi</taxon>
        <taxon>Dikarya</taxon>
        <taxon>Basidiomycota</taxon>
        <taxon>Agaricomycotina</taxon>
        <taxon>Agaricomycetes</taxon>
        <taxon>Agaricomycetidae</taxon>
        <taxon>Agaricales</taxon>
        <taxon>Marasmiineae</taxon>
        <taxon>Mycenaceae</taxon>
        <taxon>Mycena</taxon>
    </lineage>
</organism>
<dbReference type="AlphaFoldDB" id="A0AAD7ERS3"/>
<name>A0AAD7ERS3_9AGAR</name>
<comment type="caution">
    <text evidence="2">The sequence shown here is derived from an EMBL/GenBank/DDBJ whole genome shotgun (WGS) entry which is preliminary data.</text>
</comment>
<feature type="compositionally biased region" description="Basic residues" evidence="1">
    <location>
        <begin position="230"/>
        <end position="240"/>
    </location>
</feature>
<feature type="region of interest" description="Disordered" evidence="1">
    <location>
        <begin position="218"/>
        <end position="240"/>
    </location>
</feature>
<reference evidence="2" key="1">
    <citation type="submission" date="2023-03" db="EMBL/GenBank/DDBJ databases">
        <title>Massive genome expansion in bonnet fungi (Mycena s.s.) driven by repeated elements and novel gene families across ecological guilds.</title>
        <authorList>
            <consortium name="Lawrence Berkeley National Laboratory"/>
            <person name="Harder C.B."/>
            <person name="Miyauchi S."/>
            <person name="Viragh M."/>
            <person name="Kuo A."/>
            <person name="Thoen E."/>
            <person name="Andreopoulos B."/>
            <person name="Lu D."/>
            <person name="Skrede I."/>
            <person name="Drula E."/>
            <person name="Henrissat B."/>
            <person name="Morin E."/>
            <person name="Kohler A."/>
            <person name="Barry K."/>
            <person name="LaButti K."/>
            <person name="Morin E."/>
            <person name="Salamov A."/>
            <person name="Lipzen A."/>
            <person name="Mereny Z."/>
            <person name="Hegedus B."/>
            <person name="Baldrian P."/>
            <person name="Stursova M."/>
            <person name="Weitz H."/>
            <person name="Taylor A."/>
            <person name="Grigoriev I.V."/>
            <person name="Nagy L.G."/>
            <person name="Martin F."/>
            <person name="Kauserud H."/>
        </authorList>
    </citation>
    <scope>NUCLEOTIDE SEQUENCE</scope>
    <source>
        <strain evidence="2">CBHHK002</strain>
    </source>
</reference>
<protein>
    <submittedName>
        <fullName evidence="2">Uncharacterized protein</fullName>
    </submittedName>
</protein>
<evidence type="ECO:0000313" key="3">
    <source>
        <dbReference type="Proteomes" id="UP001218218"/>
    </source>
</evidence>